<dbReference type="SUPFAM" id="SSF53448">
    <property type="entry name" value="Nucleotide-diphospho-sugar transferases"/>
    <property type="match status" value="1"/>
</dbReference>
<dbReference type="AlphaFoldDB" id="A0A1E5Q6U6"/>
<proteinExistence type="predicted"/>
<dbReference type="EMBL" id="MCGG01000029">
    <property type="protein sequence ID" value="OEJ66681.1"/>
    <property type="molecule type" value="Genomic_DNA"/>
</dbReference>
<protein>
    <recommendedName>
        <fullName evidence="1 2">Glycosyltransferase 2-like domain-containing protein</fullName>
    </recommendedName>
</protein>
<keyword evidence="4" id="KW-1185">Reference proteome</keyword>
<dbReference type="Pfam" id="PF13632">
    <property type="entry name" value="Glyco_trans_2_3"/>
    <property type="match status" value="1"/>
</dbReference>
<dbReference type="STRING" id="28181.BEN30_11395"/>
<accession>A0A1E5Q6U6</accession>
<name>A0A1E5Q6U6_9PROT</name>
<dbReference type="Proteomes" id="UP000095347">
    <property type="component" value="Unassembled WGS sequence"/>
</dbReference>
<feature type="domain" description="Glycosyltransferase 2-like" evidence="1">
    <location>
        <begin position="15"/>
        <end position="133"/>
    </location>
</feature>
<dbReference type="CDD" id="cd04186">
    <property type="entry name" value="GT_2_like_c"/>
    <property type="match status" value="1"/>
</dbReference>
<evidence type="ECO:0000259" key="1">
    <source>
        <dbReference type="Pfam" id="PF00535"/>
    </source>
</evidence>
<organism evidence="3 4">
    <name type="scientific">Magnetovibrio blakemorei</name>
    <dbReference type="NCBI Taxonomy" id="28181"/>
    <lineage>
        <taxon>Bacteria</taxon>
        <taxon>Pseudomonadati</taxon>
        <taxon>Pseudomonadota</taxon>
        <taxon>Alphaproteobacteria</taxon>
        <taxon>Rhodospirillales</taxon>
        <taxon>Magnetovibrionaceae</taxon>
        <taxon>Magnetovibrio</taxon>
    </lineage>
</organism>
<evidence type="ECO:0000313" key="3">
    <source>
        <dbReference type="EMBL" id="OEJ66681.1"/>
    </source>
</evidence>
<evidence type="ECO:0000259" key="2">
    <source>
        <dbReference type="Pfam" id="PF13632"/>
    </source>
</evidence>
<dbReference type="InterPro" id="IPR001173">
    <property type="entry name" value="Glyco_trans_2-like"/>
</dbReference>
<dbReference type="InterPro" id="IPR029044">
    <property type="entry name" value="Nucleotide-diphossugar_trans"/>
</dbReference>
<sequence>MMTSRSDAWARTTTIVVTHHSSAVIGPCLDSVSRSARIIVIDNESNDNTLEIVRAHAPQADIIVNAIGVGYGNAASQGLALVETEYALLMNPDAEFVGEAYADLVAEADANPDAGLLSPLLIGTNGDFDRAWNGPLFGRDLMPSDRKSEPKPEGTFCTWVVSGAVNLVRMSAMRDVGFFDEAIFLYHEDDDICMRLMNGGYKVLVVPNAVSGHIGGGSIGSGWQVHWEKYYNMSWSRLYFEAKHNSLAAAQSLAWRRMLKFGPKALLVFRPKKALRDAARFCGALAYLRGVAASKTTTRARPEVCL</sequence>
<dbReference type="Gene3D" id="3.90.550.10">
    <property type="entry name" value="Spore Coat Polysaccharide Biosynthesis Protein SpsA, Chain A"/>
    <property type="match status" value="1"/>
</dbReference>
<reference evidence="4" key="1">
    <citation type="submission" date="2016-07" db="EMBL/GenBank/DDBJ databases">
        <authorList>
            <person name="Florea S."/>
            <person name="Webb J.S."/>
            <person name="Jaromczyk J."/>
            <person name="Schardl C.L."/>
        </authorList>
    </citation>
    <scope>NUCLEOTIDE SEQUENCE [LARGE SCALE GENOMIC DNA]</scope>
    <source>
        <strain evidence="4">MV-1</strain>
    </source>
</reference>
<evidence type="ECO:0000313" key="4">
    <source>
        <dbReference type="Proteomes" id="UP000095347"/>
    </source>
</evidence>
<dbReference type="Pfam" id="PF00535">
    <property type="entry name" value="Glycos_transf_2"/>
    <property type="match status" value="1"/>
</dbReference>
<comment type="caution">
    <text evidence="3">The sequence shown here is derived from an EMBL/GenBank/DDBJ whole genome shotgun (WGS) entry which is preliminary data.</text>
</comment>
<dbReference type="PANTHER" id="PTHR43179:SF7">
    <property type="entry name" value="RHAMNOSYLTRANSFERASE WBBL"/>
    <property type="match status" value="1"/>
</dbReference>
<dbReference type="OrthoDB" id="9783791at2"/>
<dbReference type="PANTHER" id="PTHR43179">
    <property type="entry name" value="RHAMNOSYLTRANSFERASE WBBL"/>
    <property type="match status" value="1"/>
</dbReference>
<dbReference type="RefSeq" id="WP_069958202.1">
    <property type="nucleotide sequence ID" value="NZ_MCGG01000029.1"/>
</dbReference>
<feature type="domain" description="Glycosyltransferase 2-like" evidence="2">
    <location>
        <begin position="160"/>
        <end position="211"/>
    </location>
</feature>
<gene>
    <name evidence="3" type="ORF">BEN30_11395</name>
</gene>